<dbReference type="AlphaFoldDB" id="A0A388KZV5"/>
<comment type="caution">
    <text evidence="3">The sequence shown here is derived from an EMBL/GenBank/DDBJ whole genome shotgun (WGS) entry which is preliminary data.</text>
</comment>
<feature type="compositionally biased region" description="Gly residues" evidence="1">
    <location>
        <begin position="87"/>
        <end position="102"/>
    </location>
</feature>
<gene>
    <name evidence="3" type="ORF">CBR_g20217</name>
</gene>
<protein>
    <recommendedName>
        <fullName evidence="2">Myb/SANT-like DNA-binding domain-containing protein</fullName>
    </recommendedName>
</protein>
<organism evidence="3 4">
    <name type="scientific">Chara braunii</name>
    <name type="common">Braun's stonewort</name>
    <dbReference type="NCBI Taxonomy" id="69332"/>
    <lineage>
        <taxon>Eukaryota</taxon>
        <taxon>Viridiplantae</taxon>
        <taxon>Streptophyta</taxon>
        <taxon>Charophyceae</taxon>
        <taxon>Charales</taxon>
        <taxon>Characeae</taxon>
        <taxon>Chara</taxon>
    </lineage>
</organism>
<accession>A0A388KZV5</accession>
<feature type="region of interest" description="Disordered" evidence="1">
    <location>
        <begin position="78"/>
        <end position="194"/>
    </location>
</feature>
<sequence length="558" mass="60696">MDGGGFTSELMADYDDPATMELGHAGDTRYVERRDGRHAYGGSKECVDSHADRYRSVHRGGGRSWCQTQFDVVEHGVQPQSRYTSSGPGGGCHVSGPGGDRGGSSNVDALSYWGRGDGQEGHARAWRGAQNENQPASPFGMQQRTGTTGQQRPPSPTANWNVNDVTDVGSRQRLMNSRSRSSSSPPVHRPTLADGLQSAGSMQVGVGHGTSAGWRAGHDAPGSAVGGGRCDFPAEETRQPCSERVMLVRICGEDDALMADASGVHKHKTKQGRFQWISDRMRDENFFRTSEECRKKWNSMRDTVALIRDKCERSGSAGYFNMTTEEQKEREVCPAFERPLWDAMEWWRLKASATCDNTLASEELGGSGSGEVTASNVGMMTAMEDSTTRLCDGLDRASSALARATTENTAMVSSRMGDMAVQISAVAGAMQDGNMVLQSLVAVMAVREHNALGEEITRRETRFYSVDVDGRPAVDLDVALGFARGMLSHVLFWVKKTGEDIPNDWVMLAHDIVGDIVLKCVENLATVHDGRLDMGASVYMFLDPPLVGRGYLHGEIRL</sequence>
<reference evidence="3 4" key="1">
    <citation type="journal article" date="2018" name="Cell">
        <title>The Chara Genome: Secondary Complexity and Implications for Plant Terrestrialization.</title>
        <authorList>
            <person name="Nishiyama T."/>
            <person name="Sakayama H."/>
            <person name="Vries J.D."/>
            <person name="Buschmann H."/>
            <person name="Saint-Marcoux D."/>
            <person name="Ullrich K.K."/>
            <person name="Haas F.B."/>
            <person name="Vanderstraeten L."/>
            <person name="Becker D."/>
            <person name="Lang D."/>
            <person name="Vosolsobe S."/>
            <person name="Rombauts S."/>
            <person name="Wilhelmsson P.K.I."/>
            <person name="Janitza P."/>
            <person name="Kern R."/>
            <person name="Heyl A."/>
            <person name="Rumpler F."/>
            <person name="Villalobos L.I.A.C."/>
            <person name="Clay J.M."/>
            <person name="Skokan R."/>
            <person name="Toyoda A."/>
            <person name="Suzuki Y."/>
            <person name="Kagoshima H."/>
            <person name="Schijlen E."/>
            <person name="Tajeshwar N."/>
            <person name="Catarino B."/>
            <person name="Hetherington A.J."/>
            <person name="Saltykova A."/>
            <person name="Bonnot C."/>
            <person name="Breuninger H."/>
            <person name="Symeonidi A."/>
            <person name="Radhakrishnan G.V."/>
            <person name="Van Nieuwerburgh F."/>
            <person name="Deforce D."/>
            <person name="Chang C."/>
            <person name="Karol K.G."/>
            <person name="Hedrich R."/>
            <person name="Ulvskov P."/>
            <person name="Glockner G."/>
            <person name="Delwiche C.F."/>
            <person name="Petrasek J."/>
            <person name="Van de Peer Y."/>
            <person name="Friml J."/>
            <person name="Beilby M."/>
            <person name="Dolan L."/>
            <person name="Kohara Y."/>
            <person name="Sugano S."/>
            <person name="Fujiyama A."/>
            <person name="Delaux P.-M."/>
            <person name="Quint M."/>
            <person name="TheiBen G."/>
            <person name="Hagemann M."/>
            <person name="Harholt J."/>
            <person name="Dunand C."/>
            <person name="Zachgo S."/>
            <person name="Langdale J."/>
            <person name="Maumus F."/>
            <person name="Straeten D.V.D."/>
            <person name="Gould S.B."/>
            <person name="Rensing S.A."/>
        </authorList>
    </citation>
    <scope>NUCLEOTIDE SEQUENCE [LARGE SCALE GENOMIC DNA]</scope>
    <source>
        <strain evidence="3 4">S276</strain>
    </source>
</reference>
<evidence type="ECO:0000313" key="3">
    <source>
        <dbReference type="EMBL" id="GBG75586.1"/>
    </source>
</evidence>
<feature type="domain" description="Myb/SANT-like DNA-binding" evidence="2">
    <location>
        <begin position="243"/>
        <end position="316"/>
    </location>
</feature>
<name>A0A388KZV5_CHABU</name>
<dbReference type="Pfam" id="PF13837">
    <property type="entry name" value="Myb_DNA-bind_4"/>
    <property type="match status" value="1"/>
</dbReference>
<dbReference type="InterPro" id="IPR044822">
    <property type="entry name" value="Myb_DNA-bind_4"/>
</dbReference>
<dbReference type="EMBL" id="BFEA01000227">
    <property type="protein sequence ID" value="GBG75586.1"/>
    <property type="molecule type" value="Genomic_DNA"/>
</dbReference>
<feature type="compositionally biased region" description="Low complexity" evidence="1">
    <location>
        <begin position="142"/>
        <end position="152"/>
    </location>
</feature>
<keyword evidence="4" id="KW-1185">Reference proteome</keyword>
<evidence type="ECO:0000313" key="4">
    <source>
        <dbReference type="Proteomes" id="UP000265515"/>
    </source>
</evidence>
<evidence type="ECO:0000256" key="1">
    <source>
        <dbReference type="SAM" id="MobiDB-lite"/>
    </source>
</evidence>
<evidence type="ECO:0000259" key="2">
    <source>
        <dbReference type="Pfam" id="PF13837"/>
    </source>
</evidence>
<dbReference type="OrthoDB" id="691673at2759"/>
<feature type="compositionally biased region" description="Low complexity" evidence="1">
    <location>
        <begin position="171"/>
        <end position="184"/>
    </location>
</feature>
<dbReference type="Gene3D" id="1.10.10.60">
    <property type="entry name" value="Homeodomain-like"/>
    <property type="match status" value="1"/>
</dbReference>
<proteinExistence type="predicted"/>
<dbReference type="Proteomes" id="UP000265515">
    <property type="component" value="Unassembled WGS sequence"/>
</dbReference>
<dbReference type="Gramene" id="GBG75586">
    <property type="protein sequence ID" value="GBG75586"/>
    <property type="gene ID" value="CBR_g20217"/>
</dbReference>